<name>A0A0W8F468_9ZZZZ</name>
<evidence type="ECO:0008006" key="2">
    <source>
        <dbReference type="Google" id="ProtNLM"/>
    </source>
</evidence>
<reference evidence="1" key="1">
    <citation type="journal article" date="2015" name="Proc. Natl. Acad. Sci. U.S.A.">
        <title>Networks of energetic and metabolic interactions define dynamics in microbial communities.</title>
        <authorList>
            <person name="Embree M."/>
            <person name="Liu J.K."/>
            <person name="Al-Bassam M.M."/>
            <person name="Zengler K."/>
        </authorList>
    </citation>
    <scope>NUCLEOTIDE SEQUENCE</scope>
</reference>
<dbReference type="InterPro" id="IPR016024">
    <property type="entry name" value="ARM-type_fold"/>
</dbReference>
<dbReference type="PANTHER" id="PTHR12697:SF5">
    <property type="entry name" value="DEOXYHYPUSINE HYDROXYLASE"/>
    <property type="match status" value="1"/>
</dbReference>
<dbReference type="SMART" id="SM00567">
    <property type="entry name" value="EZ_HEAT"/>
    <property type="match status" value="3"/>
</dbReference>
<dbReference type="Pfam" id="PF13646">
    <property type="entry name" value="HEAT_2"/>
    <property type="match status" value="1"/>
</dbReference>
<dbReference type="SUPFAM" id="SSF48371">
    <property type="entry name" value="ARM repeat"/>
    <property type="match status" value="1"/>
</dbReference>
<dbReference type="PANTHER" id="PTHR12697">
    <property type="entry name" value="PBS LYASE HEAT-LIKE PROTEIN"/>
    <property type="match status" value="1"/>
</dbReference>
<proteinExistence type="predicted"/>
<dbReference type="InterPro" id="IPR011989">
    <property type="entry name" value="ARM-like"/>
</dbReference>
<gene>
    <name evidence="1" type="ORF">ASZ90_014622</name>
</gene>
<organism evidence="1">
    <name type="scientific">hydrocarbon metagenome</name>
    <dbReference type="NCBI Taxonomy" id="938273"/>
    <lineage>
        <taxon>unclassified sequences</taxon>
        <taxon>metagenomes</taxon>
        <taxon>ecological metagenomes</taxon>
    </lineage>
</organism>
<dbReference type="AlphaFoldDB" id="A0A0W8F468"/>
<comment type="caution">
    <text evidence="1">The sequence shown here is derived from an EMBL/GenBank/DDBJ whole genome shotgun (WGS) entry which is preliminary data.</text>
</comment>
<dbReference type="GO" id="GO:0016491">
    <property type="term" value="F:oxidoreductase activity"/>
    <property type="evidence" value="ECO:0007669"/>
    <property type="project" value="TreeGrafter"/>
</dbReference>
<dbReference type="InterPro" id="IPR004155">
    <property type="entry name" value="PBS_lyase_HEAT"/>
</dbReference>
<accession>A0A0W8F468</accession>
<sequence>MHGEGMIPEGSHAVMLYELHTTEEIYRLIGRIDTTSPHQERIDAMAALGDSRDPRAVRPLITCCSDENSEIRRHAIRALYAMKSGRAVAALTERLKDKNEARTSRKEAAKALAAIRSHGAIAGLVDITLDTGEEPDIRIFAATMLGRMGKG</sequence>
<protein>
    <recommendedName>
        <fullName evidence="2">HEAT repeat domain-containing protein</fullName>
    </recommendedName>
</protein>
<evidence type="ECO:0000313" key="1">
    <source>
        <dbReference type="EMBL" id="KUG15702.1"/>
    </source>
</evidence>
<dbReference type="EMBL" id="LNQE01001537">
    <property type="protein sequence ID" value="KUG15702.1"/>
    <property type="molecule type" value="Genomic_DNA"/>
</dbReference>
<dbReference type="Gene3D" id="1.25.10.10">
    <property type="entry name" value="Leucine-rich Repeat Variant"/>
    <property type="match status" value="1"/>
</dbReference>